<dbReference type="Pfam" id="PF07756">
    <property type="entry name" value="DUF1612"/>
    <property type="match status" value="1"/>
</dbReference>
<proteinExistence type="predicted"/>
<dbReference type="Proteomes" id="UP000435138">
    <property type="component" value="Unassembled WGS sequence"/>
</dbReference>
<evidence type="ECO:0000259" key="1">
    <source>
        <dbReference type="Pfam" id="PF07756"/>
    </source>
</evidence>
<sequence>MRYDLDRLPFQDLMAPVATATAVIARLDERLLRSRESQGWISRSHFSDACASLWVDGELVHPEDLILHDADMGARRPTHELSIARDILRTRRRILSHPADWAVSSDGLRRLRKGGDENAELSLEVKSFSRQAGNEAPADEDDLLAAELAAIDNVLARSEALLLEARKTVSGRADDERAPLVYEPDWDEDERLAAWLQVLKQSEGLPTALRAAVLLDGWNVLQVLQHAPWLGRLLTASILRRDGLSSGYLLPISVGLKQMPRQKRGHRARDVRLAVLIDAMTNAAEFGLKEHDRLSLARQQMEHRLIGRRGSSRLPQLVDLVLEKPFVSMAMIVDALSVTPQGALKMVGELGLRELTGRGRFRAWGIL</sequence>
<dbReference type="InterPro" id="IPR011670">
    <property type="entry name" value="DUF1612"/>
</dbReference>
<evidence type="ECO:0000259" key="2">
    <source>
        <dbReference type="Pfam" id="PF11972"/>
    </source>
</evidence>
<keyword evidence="4" id="KW-1185">Reference proteome</keyword>
<feature type="domain" description="HTH DNA binding" evidence="2">
    <location>
        <begin position="314"/>
        <end position="367"/>
    </location>
</feature>
<dbReference type="Pfam" id="PF11972">
    <property type="entry name" value="HTH_13"/>
    <property type="match status" value="1"/>
</dbReference>
<dbReference type="InterPro" id="IPR048017">
    <property type="entry name" value="Y4cF-like"/>
</dbReference>
<organism evidence="3 4">
    <name type="scientific">Endobacterium cereale</name>
    <dbReference type="NCBI Taxonomy" id="2663029"/>
    <lineage>
        <taxon>Bacteria</taxon>
        <taxon>Pseudomonadati</taxon>
        <taxon>Pseudomonadota</taxon>
        <taxon>Alphaproteobacteria</taxon>
        <taxon>Hyphomicrobiales</taxon>
        <taxon>Rhizobiaceae</taxon>
        <taxon>Endobacterium</taxon>
    </lineage>
</organism>
<gene>
    <name evidence="3" type="ORF">GAO09_12905</name>
</gene>
<evidence type="ECO:0000313" key="4">
    <source>
        <dbReference type="Proteomes" id="UP000435138"/>
    </source>
</evidence>
<protein>
    <submittedName>
        <fullName evidence="3">DUF1612 domain-containing protein</fullName>
    </submittedName>
</protein>
<accession>A0A6A8AB90</accession>
<dbReference type="InterPro" id="IPR021068">
    <property type="entry name" value="HTH_DNA-bd"/>
</dbReference>
<comment type="caution">
    <text evidence="3">The sequence shown here is derived from an EMBL/GenBank/DDBJ whole genome shotgun (WGS) entry which is preliminary data.</text>
</comment>
<dbReference type="AlphaFoldDB" id="A0A6A8AB90"/>
<feature type="domain" description="DUF1612" evidence="1">
    <location>
        <begin position="180"/>
        <end position="305"/>
    </location>
</feature>
<dbReference type="EMBL" id="WIXI01000043">
    <property type="protein sequence ID" value="MQY46930.1"/>
    <property type="molecule type" value="Genomic_DNA"/>
</dbReference>
<dbReference type="RefSeq" id="WP_153354416.1">
    <property type="nucleotide sequence ID" value="NZ_JAYKOO010000002.1"/>
</dbReference>
<name>A0A6A8AB90_9HYPH</name>
<reference evidence="3 4" key="1">
    <citation type="submission" date="2019-11" db="EMBL/GenBank/DDBJ databases">
        <title>Genome analysis of Rhizobacterium cereale a novel genus and species isolated from maize roots in North Spain.</title>
        <authorList>
            <person name="Menendez E."/>
            <person name="Flores-Felix J.D."/>
            <person name="Ramirez-Bahena M.-H."/>
            <person name="Igual J.M."/>
            <person name="Garcia-Fraile P."/>
            <person name="Peix A."/>
            <person name="Velazquez E."/>
        </authorList>
    </citation>
    <scope>NUCLEOTIDE SEQUENCE [LARGE SCALE GENOMIC DNA]</scope>
    <source>
        <strain evidence="3 4">RZME27</strain>
    </source>
</reference>
<dbReference type="NCBIfam" id="NF040876">
    <property type="entry name" value="RHE_PE00001_fam"/>
    <property type="match status" value="1"/>
</dbReference>
<evidence type="ECO:0000313" key="3">
    <source>
        <dbReference type="EMBL" id="MQY46930.1"/>
    </source>
</evidence>